<evidence type="ECO:0000256" key="2">
    <source>
        <dbReference type="ARBA" id="ARBA00022729"/>
    </source>
</evidence>
<dbReference type="Gene3D" id="2.40.170.20">
    <property type="entry name" value="TonB-dependent receptor, beta-barrel domain"/>
    <property type="match status" value="1"/>
</dbReference>
<keyword evidence="4" id="KW-0998">Cell outer membrane</keyword>
<dbReference type="Gene3D" id="3.10.560.10">
    <property type="entry name" value="Outer membrane lipoprotein wza domain like"/>
    <property type="match status" value="1"/>
</dbReference>
<name>A0ABS1DJH5_9PROT</name>
<evidence type="ECO:0000256" key="4">
    <source>
        <dbReference type="ARBA" id="ARBA00023237"/>
    </source>
</evidence>
<evidence type="ECO:0000313" key="8">
    <source>
        <dbReference type="Proteomes" id="UP001296873"/>
    </source>
</evidence>
<accession>A0ABS1DJH5</accession>
<keyword evidence="8" id="KW-1185">Reference proteome</keyword>
<evidence type="ECO:0000256" key="3">
    <source>
        <dbReference type="ARBA" id="ARBA00023136"/>
    </source>
</evidence>
<keyword evidence="2" id="KW-0732">Signal</keyword>
<dbReference type="EMBL" id="NRRL01000077">
    <property type="protein sequence ID" value="MBK1670151.1"/>
    <property type="molecule type" value="Genomic_DNA"/>
</dbReference>
<gene>
    <name evidence="7" type="ORF">CKO28_19120</name>
</gene>
<evidence type="ECO:0000259" key="6">
    <source>
        <dbReference type="Pfam" id="PF02563"/>
    </source>
</evidence>
<comment type="subcellular location">
    <subcellularLocation>
        <location evidence="1">Cell outer membrane</location>
    </subcellularLocation>
</comment>
<dbReference type="Proteomes" id="UP001296873">
    <property type="component" value="Unassembled WGS sequence"/>
</dbReference>
<dbReference type="PANTHER" id="PTHR33619:SF3">
    <property type="entry name" value="POLYSACCHARIDE EXPORT PROTEIN GFCE-RELATED"/>
    <property type="match status" value="1"/>
</dbReference>
<evidence type="ECO:0000256" key="5">
    <source>
        <dbReference type="SAM" id="MobiDB-lite"/>
    </source>
</evidence>
<evidence type="ECO:0000256" key="1">
    <source>
        <dbReference type="ARBA" id="ARBA00004442"/>
    </source>
</evidence>
<dbReference type="InterPro" id="IPR018759">
    <property type="entry name" value="BBP2_2"/>
</dbReference>
<organism evidence="7 8">
    <name type="scientific">Rhodovibrio sodomensis</name>
    <dbReference type="NCBI Taxonomy" id="1088"/>
    <lineage>
        <taxon>Bacteria</taxon>
        <taxon>Pseudomonadati</taxon>
        <taxon>Pseudomonadota</taxon>
        <taxon>Alphaproteobacteria</taxon>
        <taxon>Rhodospirillales</taxon>
        <taxon>Rhodovibrionaceae</taxon>
        <taxon>Rhodovibrio</taxon>
    </lineage>
</organism>
<dbReference type="InterPro" id="IPR036942">
    <property type="entry name" value="Beta-barrel_TonB_sf"/>
</dbReference>
<feature type="compositionally biased region" description="Polar residues" evidence="5">
    <location>
        <begin position="397"/>
        <end position="408"/>
    </location>
</feature>
<dbReference type="InterPro" id="IPR003715">
    <property type="entry name" value="Poly_export_N"/>
</dbReference>
<dbReference type="SUPFAM" id="SSF56935">
    <property type="entry name" value="Porins"/>
    <property type="match status" value="1"/>
</dbReference>
<feature type="domain" description="Polysaccharide export protein N-terminal" evidence="6">
    <location>
        <begin position="61"/>
        <end position="135"/>
    </location>
</feature>
<dbReference type="Pfam" id="PF02563">
    <property type="entry name" value="Poly_export"/>
    <property type="match status" value="1"/>
</dbReference>
<reference evidence="7 8" key="1">
    <citation type="journal article" date="2020" name="Microorganisms">
        <title>Osmotic Adaptation and Compatible Solute Biosynthesis of Phototrophic Bacteria as Revealed from Genome Analyses.</title>
        <authorList>
            <person name="Imhoff J.F."/>
            <person name="Rahn T."/>
            <person name="Kunzel S."/>
            <person name="Keller A."/>
            <person name="Neulinger S.C."/>
        </authorList>
    </citation>
    <scope>NUCLEOTIDE SEQUENCE [LARGE SCALE GENOMIC DNA]</scope>
    <source>
        <strain evidence="7 8">DSM 9895</strain>
    </source>
</reference>
<protein>
    <submittedName>
        <fullName evidence="7">TIGR03016 family PEP-CTERM system-associated outer membrane protein</fullName>
    </submittedName>
</protein>
<dbReference type="Gene3D" id="3.30.1950.10">
    <property type="entry name" value="wza like domain"/>
    <property type="match status" value="1"/>
</dbReference>
<sequence>MPFKRGYDWTADAPAGKPSGYHIPVSARFSAVVAAAAFLVVTATAAPLAASDASAESDAAAVEPMYEIGPGDTIQITVYREAELSGTYPVRPDGRLSLPLVGTVEVVGRTPMQLADVLEDKFSVYLRDPRVDVMVTTATGTFQDRVRVIGSAVSPRSVPYRAGMSALDVLTRIGGLSKYAAGDDAYILRRTDAETRRIPLNLDALASGDNLSANARIKPGDVLVIPEGFLSGDVRFTQSAFFRQTYTDNVDQAPDETKEEALITEVGPQASLSADLTRVQGALNTSLTFERQSLNRQGDDIDVRLNGTGQVEWLESFFFTDVGAAIAQENLGSGQATSASGAGNSNQRTVQTYRVSPYVQQQLGRIASLQLRYSANATVISEDDADRGTDDARFGQARSNNRASDSLQQVATVQMSSGPSFGRYSWTLTGRASEQQFDDGNETVTAGAAGTGSDDVSRRSVTLDNQYDLFRGVALLGTVGYETLESGDPRDDFESPVWNIGLRYQPSPGTQLSARAGRRAEQESFSLEARQEIGARTTLTASFDQQIATGQERRTQNLTAADIDDIRGGGSIESDEFALRDQVTRTETFRIGADTRFGRSNIGLNASYRTEQQDVIDGDDTEETYRVGLNFNRPLTRDLNLSMNASYANSTFSGEAVEATGQSATVEDDEYRASVGLDYQAFQNISLGVRYSFAKRISTRPEDDFTENAVTLSGRLSF</sequence>
<dbReference type="PANTHER" id="PTHR33619">
    <property type="entry name" value="POLYSACCHARIDE EXPORT PROTEIN GFCE-RELATED"/>
    <property type="match status" value="1"/>
</dbReference>
<keyword evidence="3" id="KW-0472">Membrane</keyword>
<comment type="caution">
    <text evidence="7">The sequence shown here is derived from an EMBL/GenBank/DDBJ whole genome shotgun (WGS) entry which is preliminary data.</text>
</comment>
<proteinExistence type="predicted"/>
<dbReference type="Pfam" id="PF10082">
    <property type="entry name" value="BBP2_2"/>
    <property type="match status" value="1"/>
</dbReference>
<feature type="region of interest" description="Disordered" evidence="5">
    <location>
        <begin position="384"/>
        <end position="408"/>
    </location>
</feature>
<dbReference type="InterPro" id="IPR017467">
    <property type="entry name" value="CHP03016_PEP-CTERM"/>
</dbReference>
<evidence type="ECO:0000313" key="7">
    <source>
        <dbReference type="EMBL" id="MBK1670151.1"/>
    </source>
</evidence>
<dbReference type="InterPro" id="IPR049712">
    <property type="entry name" value="Poly_export"/>
</dbReference>
<dbReference type="NCBIfam" id="TIGR03016">
    <property type="entry name" value="pepcterm_hypo_1"/>
    <property type="match status" value="1"/>
</dbReference>